<dbReference type="PANTHER" id="PTHR48475:SF2">
    <property type="entry name" value="RIBONUCLEASE H"/>
    <property type="match status" value="1"/>
</dbReference>
<gene>
    <name evidence="3" type="ORF">Tci_014214</name>
</gene>
<dbReference type="InterPro" id="IPR043502">
    <property type="entry name" value="DNA/RNA_pol_sf"/>
</dbReference>
<dbReference type="SUPFAM" id="SSF56672">
    <property type="entry name" value="DNA/RNA polymerases"/>
    <property type="match status" value="1"/>
</dbReference>
<sequence>MTKDVVETLLMLKKVNMKLNPKKMLIQHGRRKILRIYSYFQRNQSKFRKNKDRSKDGLAKQPKTNATGKRQTRRLKPIPPKAAEKALPCLDTLKKCTNKKDFYWTTEAEEAFQAMKKPIVKLPTLTAPKKEEELMVYLSAANEAISAILLVEREGRQALIHYVSRTLQGACLIMVVLEGAEYPYALRLNFANSNNDAEYEALLAGLIIATKLKGMDIVSPLLEAPRKIKYLIIAVDCFTKWIEAKHNARNQNKTTQEGGASVEEFLNVLWAYKTTPKMSNGATPFSLAYGTKAVILAEIGIPTRRTIYGFDKENEESLRMNLNLLEERREIETTREARRKQQLEKYYNQ</sequence>
<dbReference type="Gene3D" id="3.30.70.270">
    <property type="match status" value="1"/>
</dbReference>
<dbReference type="Pfam" id="PF17919">
    <property type="entry name" value="RT_RNaseH_2"/>
    <property type="match status" value="1"/>
</dbReference>
<accession>A0A6L2JYZ5</accession>
<evidence type="ECO:0000313" key="3">
    <source>
        <dbReference type="EMBL" id="GEU42236.1"/>
    </source>
</evidence>
<comment type="caution">
    <text evidence="3">The sequence shown here is derived from an EMBL/GenBank/DDBJ whole genome shotgun (WGS) entry which is preliminary data.</text>
</comment>
<reference evidence="3" key="1">
    <citation type="journal article" date="2019" name="Sci. Rep.">
        <title>Draft genome of Tanacetum cinerariifolium, the natural source of mosquito coil.</title>
        <authorList>
            <person name="Yamashiro T."/>
            <person name="Shiraishi A."/>
            <person name="Satake H."/>
            <person name="Nakayama K."/>
        </authorList>
    </citation>
    <scope>NUCLEOTIDE SEQUENCE</scope>
</reference>
<evidence type="ECO:0000256" key="1">
    <source>
        <dbReference type="SAM" id="MobiDB-lite"/>
    </source>
</evidence>
<name>A0A6L2JYZ5_TANCI</name>
<feature type="region of interest" description="Disordered" evidence="1">
    <location>
        <begin position="46"/>
        <end position="78"/>
    </location>
</feature>
<proteinExistence type="predicted"/>
<dbReference type="InterPro" id="IPR043128">
    <property type="entry name" value="Rev_trsase/Diguanyl_cyclase"/>
</dbReference>
<feature type="domain" description="Reverse transcriptase/retrotransposon-derived protein RNase H-like" evidence="2">
    <location>
        <begin position="104"/>
        <end position="170"/>
    </location>
</feature>
<dbReference type="AlphaFoldDB" id="A0A6L2JYZ5"/>
<dbReference type="InterPro" id="IPR041577">
    <property type="entry name" value="RT_RNaseH_2"/>
</dbReference>
<protein>
    <recommendedName>
        <fullName evidence="2">Reverse transcriptase/retrotransposon-derived protein RNase H-like domain-containing protein</fullName>
    </recommendedName>
</protein>
<dbReference type="PANTHER" id="PTHR48475">
    <property type="entry name" value="RIBONUCLEASE H"/>
    <property type="match status" value="1"/>
</dbReference>
<dbReference type="EMBL" id="BKCJ010001543">
    <property type="protein sequence ID" value="GEU42236.1"/>
    <property type="molecule type" value="Genomic_DNA"/>
</dbReference>
<evidence type="ECO:0000259" key="2">
    <source>
        <dbReference type="Pfam" id="PF17919"/>
    </source>
</evidence>
<organism evidence="3">
    <name type="scientific">Tanacetum cinerariifolium</name>
    <name type="common">Dalmatian daisy</name>
    <name type="synonym">Chrysanthemum cinerariifolium</name>
    <dbReference type="NCBI Taxonomy" id="118510"/>
    <lineage>
        <taxon>Eukaryota</taxon>
        <taxon>Viridiplantae</taxon>
        <taxon>Streptophyta</taxon>
        <taxon>Embryophyta</taxon>
        <taxon>Tracheophyta</taxon>
        <taxon>Spermatophyta</taxon>
        <taxon>Magnoliopsida</taxon>
        <taxon>eudicotyledons</taxon>
        <taxon>Gunneridae</taxon>
        <taxon>Pentapetalae</taxon>
        <taxon>asterids</taxon>
        <taxon>campanulids</taxon>
        <taxon>Asterales</taxon>
        <taxon>Asteraceae</taxon>
        <taxon>Asteroideae</taxon>
        <taxon>Anthemideae</taxon>
        <taxon>Anthemidinae</taxon>
        <taxon>Tanacetum</taxon>
    </lineage>
</organism>